<feature type="non-terminal residue" evidence="1">
    <location>
        <position position="1"/>
    </location>
</feature>
<gene>
    <name evidence="1" type="ORF">THAOC_30611</name>
</gene>
<comment type="caution">
    <text evidence="1">The sequence shown here is derived from an EMBL/GenBank/DDBJ whole genome shotgun (WGS) entry which is preliminary data.</text>
</comment>
<sequence>TGEKLHKHMWPPQLPSQYPNIHLRFRSSSGLADPKSNAIMLSWTPSRSVHPLSHVENLPPRVCGMFYKAVIQSVLLYGSETLDGMCQWSYPSKDGVYEEVGLFLIRHYIEVRRQSVAAYIVNRPIFDRCVDVERPRGSSYHLFWWEQPVDLNLFRVVLNLIRQQVPRALGVPVTLPELYAYAAPLGKTLGCPEAKLPSIHPIPIEAVEEHHKHMWPPQLPSHAEEHHKFMSPPQLPSQYPNIHLRFRRSSGLADLKSIYCGAMDPFLVYRPAPSCLSTLPIPIGSGGTPQTHVATSTTIAVPQYSPEISPV</sequence>
<protein>
    <submittedName>
        <fullName evidence="1">Uncharacterized protein</fullName>
    </submittedName>
</protein>
<dbReference type="Proteomes" id="UP000266841">
    <property type="component" value="Unassembled WGS sequence"/>
</dbReference>
<dbReference type="AlphaFoldDB" id="K0RUP9"/>
<organism evidence="1 2">
    <name type="scientific">Thalassiosira oceanica</name>
    <name type="common">Marine diatom</name>
    <dbReference type="NCBI Taxonomy" id="159749"/>
    <lineage>
        <taxon>Eukaryota</taxon>
        <taxon>Sar</taxon>
        <taxon>Stramenopiles</taxon>
        <taxon>Ochrophyta</taxon>
        <taxon>Bacillariophyta</taxon>
        <taxon>Coscinodiscophyceae</taxon>
        <taxon>Thalassiosirophycidae</taxon>
        <taxon>Thalassiosirales</taxon>
        <taxon>Thalassiosiraceae</taxon>
        <taxon>Thalassiosira</taxon>
    </lineage>
</organism>
<keyword evidence="2" id="KW-1185">Reference proteome</keyword>
<evidence type="ECO:0000313" key="1">
    <source>
        <dbReference type="EMBL" id="EJK50422.1"/>
    </source>
</evidence>
<accession>K0RUP9</accession>
<evidence type="ECO:0000313" key="2">
    <source>
        <dbReference type="Proteomes" id="UP000266841"/>
    </source>
</evidence>
<reference evidence="1 2" key="1">
    <citation type="journal article" date="2012" name="Genome Biol.">
        <title>Genome and low-iron response of an oceanic diatom adapted to chronic iron limitation.</title>
        <authorList>
            <person name="Lommer M."/>
            <person name="Specht M."/>
            <person name="Roy A.S."/>
            <person name="Kraemer L."/>
            <person name="Andreson R."/>
            <person name="Gutowska M.A."/>
            <person name="Wolf J."/>
            <person name="Bergner S.V."/>
            <person name="Schilhabel M.B."/>
            <person name="Klostermeier U.C."/>
            <person name="Beiko R.G."/>
            <person name="Rosenstiel P."/>
            <person name="Hippler M."/>
            <person name="Laroche J."/>
        </authorList>
    </citation>
    <scope>NUCLEOTIDE SEQUENCE [LARGE SCALE GENOMIC DNA]</scope>
    <source>
        <strain evidence="1 2">CCMP1005</strain>
    </source>
</reference>
<proteinExistence type="predicted"/>
<name>K0RUP9_THAOC</name>
<dbReference type="EMBL" id="AGNL01043758">
    <property type="protein sequence ID" value="EJK50422.1"/>
    <property type="molecule type" value="Genomic_DNA"/>
</dbReference>